<evidence type="ECO:0000313" key="10">
    <source>
        <dbReference type="EMBL" id="WXB19646.1"/>
    </source>
</evidence>
<evidence type="ECO:0000256" key="1">
    <source>
        <dbReference type="ARBA" id="ARBA00004937"/>
    </source>
</evidence>
<evidence type="ECO:0000313" key="11">
    <source>
        <dbReference type="Proteomes" id="UP001370348"/>
    </source>
</evidence>
<dbReference type="InterPro" id="IPR022674">
    <property type="entry name" value="G6P_DH_NAD-bd"/>
</dbReference>
<dbReference type="Gene3D" id="3.40.50.720">
    <property type="entry name" value="NAD(P)-binding Rossmann-like Domain"/>
    <property type="match status" value="1"/>
</dbReference>
<evidence type="ECO:0000259" key="9">
    <source>
        <dbReference type="Pfam" id="PF02781"/>
    </source>
</evidence>
<feature type="binding site" evidence="7">
    <location>
        <position position="175"/>
    </location>
    <ligand>
        <name>substrate</name>
    </ligand>
</feature>
<dbReference type="InterPro" id="IPR022675">
    <property type="entry name" value="G6P_DH_C"/>
</dbReference>
<evidence type="ECO:0000256" key="5">
    <source>
        <dbReference type="ARBA" id="ARBA00023002"/>
    </source>
</evidence>
<gene>
    <name evidence="7 10" type="primary">zwf</name>
    <name evidence="10" type="ORF">LZC94_20765</name>
</gene>
<dbReference type="Proteomes" id="UP001370348">
    <property type="component" value="Chromosome"/>
</dbReference>
<feature type="binding site" evidence="7">
    <location>
        <position position="319"/>
    </location>
    <ligand>
        <name>substrate</name>
    </ligand>
</feature>
<dbReference type="NCBIfam" id="TIGR00871">
    <property type="entry name" value="zwf"/>
    <property type="match status" value="1"/>
</dbReference>
<dbReference type="Pfam" id="PF02781">
    <property type="entry name" value="G6PD_C"/>
    <property type="match status" value="1"/>
</dbReference>
<accession>A0ABZ2MAW7</accession>
<dbReference type="EC" id="1.1.1.49" evidence="7"/>
<keyword evidence="4 7" id="KW-0521">NADP</keyword>
<feature type="binding site" evidence="7">
    <location>
        <position position="209"/>
    </location>
    <ligand>
        <name>substrate</name>
    </ligand>
</feature>
<dbReference type="SUPFAM" id="SSF51735">
    <property type="entry name" value="NAD(P)-binding Rossmann-fold domains"/>
    <property type="match status" value="1"/>
</dbReference>
<dbReference type="PANTHER" id="PTHR23429">
    <property type="entry name" value="GLUCOSE-6-PHOSPHATE 1-DEHYDROGENASE G6PD"/>
    <property type="match status" value="1"/>
</dbReference>
<reference evidence="10 11" key="1">
    <citation type="submission" date="2021-12" db="EMBL/GenBank/DDBJ databases">
        <title>Discovery of the Pendulisporaceae a myxobacterial family with distinct sporulation behavior and unique specialized metabolism.</title>
        <authorList>
            <person name="Garcia R."/>
            <person name="Popoff A."/>
            <person name="Bader C.D."/>
            <person name="Loehr J."/>
            <person name="Walesch S."/>
            <person name="Walt C."/>
            <person name="Boldt J."/>
            <person name="Bunk B."/>
            <person name="Haeckl F.J.F.P.J."/>
            <person name="Gunesch A.P."/>
            <person name="Birkelbach J."/>
            <person name="Nuebel U."/>
            <person name="Pietschmann T."/>
            <person name="Bach T."/>
            <person name="Mueller R."/>
        </authorList>
    </citation>
    <scope>NUCLEOTIDE SEQUENCE [LARGE SCALE GENOMIC DNA]</scope>
    <source>
        <strain evidence="10 11">MSr11954</strain>
    </source>
</reference>
<feature type="binding site" evidence="7">
    <location>
        <position position="228"/>
    </location>
    <ligand>
        <name>substrate</name>
    </ligand>
</feature>
<feature type="binding site" evidence="7">
    <location>
        <position position="171"/>
    </location>
    <ligand>
        <name>substrate</name>
    </ligand>
</feature>
<keyword evidence="6 7" id="KW-0119">Carbohydrate metabolism</keyword>
<evidence type="ECO:0000256" key="7">
    <source>
        <dbReference type="HAMAP-Rule" id="MF_00966"/>
    </source>
</evidence>
<evidence type="ECO:0000259" key="8">
    <source>
        <dbReference type="Pfam" id="PF00479"/>
    </source>
</evidence>
<dbReference type="RefSeq" id="WP_394829251.1">
    <property type="nucleotide sequence ID" value="NZ_CP089984.1"/>
</dbReference>
<feature type="domain" description="Glucose-6-phosphate dehydrogenase NAD-binding" evidence="8">
    <location>
        <begin position="13"/>
        <end position="180"/>
    </location>
</feature>
<dbReference type="InterPro" id="IPR019796">
    <property type="entry name" value="G6P_DH_AS"/>
</dbReference>
<comment type="similarity">
    <text evidence="2 7">Belongs to the glucose-6-phosphate dehydrogenase family.</text>
</comment>
<dbReference type="PROSITE" id="PS00069">
    <property type="entry name" value="G6P_DEHYDROGENASE"/>
    <property type="match status" value="1"/>
</dbReference>
<dbReference type="HAMAP" id="MF_00966">
    <property type="entry name" value="G6PD"/>
    <property type="match status" value="1"/>
</dbReference>
<comment type="pathway">
    <text evidence="1 7">Carbohydrate degradation; pentose phosphate pathway; D-ribulose 5-phosphate from D-glucose 6-phosphate (oxidative stage): step 1/3.</text>
</comment>
<dbReference type="EMBL" id="CP089984">
    <property type="protein sequence ID" value="WXB19646.1"/>
    <property type="molecule type" value="Genomic_DNA"/>
</dbReference>
<dbReference type="Pfam" id="PF00479">
    <property type="entry name" value="G6PD_N"/>
    <property type="match status" value="1"/>
</dbReference>
<dbReference type="PRINTS" id="PR00079">
    <property type="entry name" value="G6PDHDRGNASE"/>
</dbReference>
<dbReference type="SUPFAM" id="SSF55347">
    <property type="entry name" value="Glyceraldehyde-3-phosphate dehydrogenase-like, C-terminal domain"/>
    <property type="match status" value="1"/>
</dbReference>
<dbReference type="PIRSF" id="PIRSF000110">
    <property type="entry name" value="G6PD"/>
    <property type="match status" value="1"/>
</dbReference>
<dbReference type="Gene3D" id="3.30.360.10">
    <property type="entry name" value="Dihydrodipicolinate Reductase, domain 2"/>
    <property type="match status" value="1"/>
</dbReference>
<organism evidence="10 11">
    <name type="scientific">Pendulispora albinea</name>
    <dbReference type="NCBI Taxonomy" id="2741071"/>
    <lineage>
        <taxon>Bacteria</taxon>
        <taxon>Pseudomonadati</taxon>
        <taxon>Myxococcota</taxon>
        <taxon>Myxococcia</taxon>
        <taxon>Myxococcales</taxon>
        <taxon>Sorangiineae</taxon>
        <taxon>Pendulisporaceae</taxon>
        <taxon>Pendulispora</taxon>
    </lineage>
</organism>
<evidence type="ECO:0000256" key="2">
    <source>
        <dbReference type="ARBA" id="ARBA00009975"/>
    </source>
</evidence>
<feature type="domain" description="Glucose-6-phosphate dehydrogenase C-terminal" evidence="9">
    <location>
        <begin position="183"/>
        <end position="457"/>
    </location>
</feature>
<comment type="function">
    <text evidence="7">Catalyzes the oxidation of glucose 6-phosphate to 6-phosphogluconolactone.</text>
</comment>
<dbReference type="PANTHER" id="PTHR23429:SF0">
    <property type="entry name" value="GLUCOSE-6-PHOSPHATE 1-DEHYDROGENASE"/>
    <property type="match status" value="1"/>
</dbReference>
<evidence type="ECO:0000256" key="4">
    <source>
        <dbReference type="ARBA" id="ARBA00022857"/>
    </source>
</evidence>
<feature type="active site" description="Proton acceptor" evidence="7">
    <location>
        <position position="233"/>
    </location>
</feature>
<feature type="binding site" evidence="7">
    <location>
        <position position="141"/>
    </location>
    <ligand>
        <name>NADP(+)</name>
        <dbReference type="ChEBI" id="CHEBI:58349"/>
    </ligand>
</feature>
<protein>
    <recommendedName>
        <fullName evidence="7">Glucose-6-phosphate 1-dehydrogenase</fullName>
        <shortName evidence="7">G6PD</shortName>
        <ecNumber evidence="7">1.1.1.49</ecNumber>
    </recommendedName>
</protein>
<keyword evidence="5 7" id="KW-0560">Oxidoreductase</keyword>
<comment type="catalytic activity">
    <reaction evidence="7">
        <text>D-glucose 6-phosphate + NADP(+) = 6-phospho-D-glucono-1,5-lactone + NADPH + H(+)</text>
        <dbReference type="Rhea" id="RHEA:15841"/>
        <dbReference type="ChEBI" id="CHEBI:15378"/>
        <dbReference type="ChEBI" id="CHEBI:57783"/>
        <dbReference type="ChEBI" id="CHEBI:57955"/>
        <dbReference type="ChEBI" id="CHEBI:58349"/>
        <dbReference type="ChEBI" id="CHEBI:61548"/>
        <dbReference type="EC" id="1.1.1.49"/>
    </reaction>
</comment>
<proteinExistence type="inferred from homology"/>
<evidence type="ECO:0000256" key="3">
    <source>
        <dbReference type="ARBA" id="ARBA00022526"/>
    </source>
</evidence>
<dbReference type="InterPro" id="IPR001282">
    <property type="entry name" value="G6P_DH"/>
</dbReference>
<comment type="caution">
    <text evidence="7">Lacks conserved residue(s) required for the propagation of feature annotation.</text>
</comment>
<sequence>MSTEKPPHSDALVFFGATGDLAYKKIFPALQSLIRRGRLDVPIVGVAKSGWNREQLVQRAKDSLTAAGVFDEATFAKLAAQLRYVDGDYADASTFAQVRSCLDGAQRPLHYLAIPASMFPTVVEQLAKSGNATNARVVVEKPFGHDLASAQALNRTLHAVFPEHSIFRIDHYLGKEAVQNILYFRFANAFLEPILNRHYVENVQITMAESFGVKGRGKFYDETGVIRDVVQNHLLQIVSYMAMEAPSSTIPEAIRDEQAKVLRTVRPLDPDNLVRGQFNGYRNEPGVKPDSYMATYAALRLYVDSWRWQGVPFYVRAGKSLAKTVTEVMVEFNNPPQVVFKEPAPGMGNYIRFRLSPNVVIALGARAKEYGDRMVGKPIELSIVEEPAQGTEGRMDAYERLLGDAMAGDATLFARQDVVEAAWAIVDPILHGPSPMYPYEPGTWGPSESDRLVADVGGWNTPT</sequence>
<dbReference type="InterPro" id="IPR036291">
    <property type="entry name" value="NAD(P)-bd_dom_sf"/>
</dbReference>
<name>A0ABZ2MAW7_9BACT</name>
<keyword evidence="11" id="KW-1185">Reference proteome</keyword>
<evidence type="ECO:0000256" key="6">
    <source>
        <dbReference type="ARBA" id="ARBA00023277"/>
    </source>
</evidence>
<keyword evidence="3 7" id="KW-0313">Glucose metabolism</keyword>